<comment type="caution">
    <text evidence="3">The sequence shown here is derived from an EMBL/GenBank/DDBJ whole genome shotgun (WGS) entry which is preliminary data.</text>
</comment>
<dbReference type="SUPFAM" id="SSF54001">
    <property type="entry name" value="Cysteine proteinases"/>
    <property type="match status" value="1"/>
</dbReference>
<feature type="domain" description="Transglutaminase-like" evidence="2">
    <location>
        <begin position="488"/>
        <end position="559"/>
    </location>
</feature>
<evidence type="ECO:0000256" key="1">
    <source>
        <dbReference type="SAM" id="Phobius"/>
    </source>
</evidence>
<dbReference type="PANTHER" id="PTHR42736:SF1">
    <property type="entry name" value="PROTEIN-GLUTAMINE GAMMA-GLUTAMYLTRANSFERASE"/>
    <property type="match status" value="1"/>
</dbReference>
<keyword evidence="1" id="KW-1133">Transmembrane helix</keyword>
<keyword evidence="1" id="KW-0812">Transmembrane</keyword>
<name>A0A4Q1C9I4_9BACT</name>
<dbReference type="InterPro" id="IPR038765">
    <property type="entry name" value="Papain-like_cys_pep_sf"/>
</dbReference>
<protein>
    <submittedName>
        <fullName evidence="3">DUF3488 domain-containing protein</fullName>
    </submittedName>
</protein>
<dbReference type="PANTHER" id="PTHR42736">
    <property type="entry name" value="PROTEIN-GLUTAMINE GAMMA-GLUTAMYLTRANSFERASE"/>
    <property type="match status" value="1"/>
</dbReference>
<feature type="transmembrane region" description="Helical" evidence="1">
    <location>
        <begin position="124"/>
        <end position="141"/>
    </location>
</feature>
<evidence type="ECO:0000313" key="3">
    <source>
        <dbReference type="EMBL" id="RXK55655.1"/>
    </source>
</evidence>
<dbReference type="Pfam" id="PF11992">
    <property type="entry name" value="TgpA_N"/>
    <property type="match status" value="1"/>
</dbReference>
<dbReference type="InterPro" id="IPR052901">
    <property type="entry name" value="Bact_TGase-like"/>
</dbReference>
<dbReference type="Gene3D" id="3.10.620.30">
    <property type="match status" value="1"/>
</dbReference>
<dbReference type="AlphaFoldDB" id="A0A4Q1C9I4"/>
<sequence length="754" mass="84255">MARAGWLPSSMAAKPRQLNLDELLRLKWLLGGVTALVSVWTVFFLDIEALGLVAVVSAAIAAVLVRPGWPARIPALAWRLAVPAIIVSFVVDLYFSPDTLPALIRLGILLVLYRAVAHRRKREDLQLLVLGLFLIIVAGVLTVAVEFAFLLLVFTACALGFLFVINLVDASGTGAVRTAEAETAWTRLGTRRFFGRLREVADWRMLAFASALFIAVVAMSGLIFLVIPRFELASGFFLDRYITRKTRSGFTDTVRFGDVTELVKDDSIAMRVDLTDASSIREEPYWRLVVLDEYTPEGFKVSPGLKNELLNSERMVQNLTGRGFGRRVNEVGGIWTVYLEPGVSRYLPLPGSFGFLRLRDFTPLQQNAAHRIVALRTEPMKMTAFQLERVELGDQVNDAQLPTLLRHTERTEGQAGRTRADPHLLLRGPEGAQNEAVLRRIVGEITGGAELPAAEFARRATAWLRARHAYSLSVRIPPGSGDDIVRWMDSNEPGFCEYFAAGITVLARAAGHPARVVAGFQGGALNAFENYYMVKNSNAHAWAEIHDGHNFWLRVDATPGGGAAAALQAQVGAQEALDGSWSARMDSLRVLWYRRIVNFDSRQQVQMIEQVKNLTTGSGVALRAWVDELARTVKAWLARPWDLGRLARLGLLLLAVAALSWFAARFSLWAWRRWRHRGDGAGYDPVRRTAGRWLGRLRQPTEAGDRRPETGEVVRELQRLRYGRRETWPEPREVFKRARAVRRTARRGLRSAPR</sequence>
<dbReference type="Pfam" id="PF01841">
    <property type="entry name" value="Transglut_core"/>
    <property type="match status" value="1"/>
</dbReference>
<dbReference type="InterPro" id="IPR021878">
    <property type="entry name" value="TgpA_N"/>
</dbReference>
<feature type="transmembrane region" description="Helical" evidence="1">
    <location>
        <begin position="49"/>
        <end position="69"/>
    </location>
</feature>
<dbReference type="SMART" id="SM00460">
    <property type="entry name" value="TGc"/>
    <property type="match status" value="1"/>
</dbReference>
<feature type="transmembrane region" description="Helical" evidence="1">
    <location>
        <begin position="76"/>
        <end position="94"/>
    </location>
</feature>
<evidence type="ECO:0000259" key="2">
    <source>
        <dbReference type="SMART" id="SM00460"/>
    </source>
</evidence>
<feature type="transmembrane region" description="Helical" evidence="1">
    <location>
        <begin position="26"/>
        <end position="43"/>
    </location>
</feature>
<proteinExistence type="predicted"/>
<dbReference type="OrthoDB" id="9804872at2"/>
<organism evidence="3 4">
    <name type="scientific">Oleiharenicola lentus</name>
    <dbReference type="NCBI Taxonomy" id="2508720"/>
    <lineage>
        <taxon>Bacteria</taxon>
        <taxon>Pseudomonadati</taxon>
        <taxon>Verrucomicrobiota</taxon>
        <taxon>Opitutia</taxon>
        <taxon>Opitutales</taxon>
        <taxon>Opitutaceae</taxon>
        <taxon>Oleiharenicola</taxon>
    </lineage>
</organism>
<dbReference type="Proteomes" id="UP000290218">
    <property type="component" value="Unassembled WGS sequence"/>
</dbReference>
<feature type="transmembrane region" description="Helical" evidence="1">
    <location>
        <begin position="147"/>
        <end position="168"/>
    </location>
</feature>
<dbReference type="InterPro" id="IPR002931">
    <property type="entry name" value="Transglutaminase-like"/>
</dbReference>
<gene>
    <name evidence="3" type="ORF">ESB00_07135</name>
</gene>
<accession>A0A4Q1C9I4</accession>
<evidence type="ECO:0000313" key="4">
    <source>
        <dbReference type="Proteomes" id="UP000290218"/>
    </source>
</evidence>
<feature type="transmembrane region" description="Helical" evidence="1">
    <location>
        <begin position="206"/>
        <end position="227"/>
    </location>
</feature>
<keyword evidence="4" id="KW-1185">Reference proteome</keyword>
<feature type="transmembrane region" description="Helical" evidence="1">
    <location>
        <begin position="100"/>
        <end position="117"/>
    </location>
</feature>
<keyword evidence="1" id="KW-0472">Membrane</keyword>
<dbReference type="EMBL" id="SDHX01000001">
    <property type="protein sequence ID" value="RXK55655.1"/>
    <property type="molecule type" value="Genomic_DNA"/>
</dbReference>
<feature type="transmembrane region" description="Helical" evidence="1">
    <location>
        <begin position="649"/>
        <end position="668"/>
    </location>
</feature>
<reference evidence="3 4" key="1">
    <citation type="submission" date="2019-01" db="EMBL/GenBank/DDBJ databases">
        <title>Lacunisphaera sp. strain TWA-58.</title>
        <authorList>
            <person name="Chen W.-M."/>
        </authorList>
    </citation>
    <scope>NUCLEOTIDE SEQUENCE [LARGE SCALE GENOMIC DNA]</scope>
    <source>
        <strain evidence="3 4">TWA-58</strain>
    </source>
</reference>